<name>A0A133ULZ8_9EURY</name>
<sequence length="495" mass="57870">MNFPSFGRIFDDYNPDVVVKPLKKGGIENLTRKIGFSLSLIRSSAGKLGDAVSEVKKVALFRPENWIENVSSRFLDLHDDIGERNDQHLRRKFEKICDNFRFVYRFPKCQINRADQSLKAAGKFLENALVQFLNMLDLMDKISEENPLVQQLYDDFTRNGTPPGIAVQVELGTEEVLEEINLLKKRIQKMRKSLPPSDDFEKKFPSNFYSRFSSSLRDDNEKLARKILLEASNSASEASDDFVRVSDYPRKFDDLYLKLRDEYSIQMKEPEPNWENEYEDYPGPGDNLESGPKRKSVRKYVIYREEGTIVGIENVLESVRSDLKLLENLARRFESERKKLEKFELDEDLKEKLKKGRDFWVFENFTREEVYELSLPEPLKSDPGLSVYHEVEIDNVRFDREDPAGLIGGDSAPPTPIYLWFINGTLYWAQWNVEVEVEEPLVEEIFDYRNQTIPRPLVMGSWKYVHKALPNRQEFLQSEFTFRLIVFSLRPFGIS</sequence>
<feature type="coiled-coil region" evidence="1">
    <location>
        <begin position="316"/>
        <end position="346"/>
    </location>
</feature>
<comment type="caution">
    <text evidence="2">The sequence shown here is derived from an EMBL/GenBank/DDBJ whole genome shotgun (WGS) entry which is preliminary data.</text>
</comment>
<dbReference type="Proteomes" id="UP000070284">
    <property type="component" value="Unassembled WGS sequence"/>
</dbReference>
<evidence type="ECO:0000256" key="1">
    <source>
        <dbReference type="SAM" id="Coils"/>
    </source>
</evidence>
<reference evidence="2 3" key="1">
    <citation type="journal article" date="2016" name="Sci. Rep.">
        <title>Metabolic traits of an uncultured archaeal lineage -MSBL1- from brine pools of the Red Sea.</title>
        <authorList>
            <person name="Mwirichia R."/>
            <person name="Alam I."/>
            <person name="Rashid M."/>
            <person name="Vinu M."/>
            <person name="Ba-Alawi W."/>
            <person name="Anthony Kamau A."/>
            <person name="Kamanda Ngugi D."/>
            <person name="Goker M."/>
            <person name="Klenk H.P."/>
            <person name="Bajic V."/>
            <person name="Stingl U."/>
        </authorList>
    </citation>
    <scope>NUCLEOTIDE SEQUENCE [LARGE SCALE GENOMIC DNA]</scope>
    <source>
        <strain evidence="2">SCGC-AAA259E19</strain>
    </source>
</reference>
<protein>
    <submittedName>
        <fullName evidence="2">Uncharacterized protein</fullName>
    </submittedName>
</protein>
<dbReference type="EMBL" id="LHXO01000021">
    <property type="protein sequence ID" value="KXA95234.1"/>
    <property type="molecule type" value="Genomic_DNA"/>
</dbReference>
<keyword evidence="3" id="KW-1185">Reference proteome</keyword>
<evidence type="ECO:0000313" key="2">
    <source>
        <dbReference type="EMBL" id="KXA95234.1"/>
    </source>
</evidence>
<gene>
    <name evidence="2" type="ORF">AKJ65_02260</name>
</gene>
<keyword evidence="1" id="KW-0175">Coiled coil</keyword>
<proteinExistence type="predicted"/>
<dbReference type="AlphaFoldDB" id="A0A133ULZ8"/>
<organism evidence="2 3">
    <name type="scientific">candidate division MSBL1 archaeon SCGC-AAA259E19</name>
    <dbReference type="NCBI Taxonomy" id="1698264"/>
    <lineage>
        <taxon>Archaea</taxon>
        <taxon>Methanobacteriati</taxon>
        <taxon>Methanobacteriota</taxon>
        <taxon>candidate division MSBL1</taxon>
    </lineage>
</organism>
<evidence type="ECO:0000313" key="3">
    <source>
        <dbReference type="Proteomes" id="UP000070284"/>
    </source>
</evidence>
<accession>A0A133ULZ8</accession>